<keyword evidence="14" id="KW-1185">Reference proteome</keyword>
<reference evidence="13 14" key="1">
    <citation type="submission" date="2019-11" db="EMBL/GenBank/DDBJ databases">
        <title>Type strains purchased from KCTC, JCM and DSMZ.</title>
        <authorList>
            <person name="Lu H."/>
        </authorList>
    </citation>
    <scope>NUCLEOTIDE SEQUENCE [LARGE SCALE GENOMIC DNA]</scope>
    <source>
        <strain evidence="13 14">KCTC 42409</strain>
    </source>
</reference>
<evidence type="ECO:0000256" key="7">
    <source>
        <dbReference type="ARBA" id="ARBA00022989"/>
    </source>
</evidence>
<feature type="transmembrane region" description="Helical" evidence="11">
    <location>
        <begin position="71"/>
        <end position="95"/>
    </location>
</feature>
<keyword evidence="8" id="KW-0406">Ion transport</keyword>
<evidence type="ECO:0000256" key="11">
    <source>
        <dbReference type="SAM" id="Phobius"/>
    </source>
</evidence>
<dbReference type="SUPFAM" id="SSF81324">
    <property type="entry name" value="Voltage-gated potassium channels"/>
    <property type="match status" value="1"/>
</dbReference>
<evidence type="ECO:0000256" key="2">
    <source>
        <dbReference type="ARBA" id="ARBA00022448"/>
    </source>
</evidence>
<evidence type="ECO:0000256" key="4">
    <source>
        <dbReference type="ARBA" id="ARBA00022692"/>
    </source>
</evidence>
<evidence type="ECO:0000256" key="10">
    <source>
        <dbReference type="ARBA" id="ARBA00023303"/>
    </source>
</evidence>
<evidence type="ECO:0000256" key="6">
    <source>
        <dbReference type="ARBA" id="ARBA00022958"/>
    </source>
</evidence>
<dbReference type="OrthoDB" id="9799090at2"/>
<comment type="subcellular location">
    <subcellularLocation>
        <location evidence="1">Membrane</location>
        <topology evidence="1">Multi-pass membrane protein</topology>
    </subcellularLocation>
</comment>
<feature type="transmembrane region" description="Helical" evidence="11">
    <location>
        <begin position="42"/>
        <end position="59"/>
    </location>
</feature>
<organism evidence="13 14">
    <name type="scientific">Pseudoduganella ginsengisoli</name>
    <dbReference type="NCBI Taxonomy" id="1462440"/>
    <lineage>
        <taxon>Bacteria</taxon>
        <taxon>Pseudomonadati</taxon>
        <taxon>Pseudomonadota</taxon>
        <taxon>Betaproteobacteria</taxon>
        <taxon>Burkholderiales</taxon>
        <taxon>Oxalobacteraceae</taxon>
        <taxon>Telluria group</taxon>
        <taxon>Pseudoduganella</taxon>
    </lineage>
</organism>
<dbReference type="Gene3D" id="1.10.287.70">
    <property type="match status" value="1"/>
</dbReference>
<accession>A0A6L6Q6G9</accession>
<dbReference type="InterPro" id="IPR047871">
    <property type="entry name" value="K_chnl_Slo-like"/>
</dbReference>
<keyword evidence="5" id="KW-0631">Potassium channel</keyword>
<dbReference type="GO" id="GO:0016020">
    <property type="term" value="C:membrane"/>
    <property type="evidence" value="ECO:0007669"/>
    <property type="project" value="UniProtKB-SubCell"/>
</dbReference>
<evidence type="ECO:0000256" key="5">
    <source>
        <dbReference type="ARBA" id="ARBA00022826"/>
    </source>
</evidence>
<dbReference type="PANTHER" id="PTHR10027">
    <property type="entry name" value="CALCIUM-ACTIVATED POTASSIUM CHANNEL ALPHA CHAIN"/>
    <property type="match status" value="1"/>
</dbReference>
<gene>
    <name evidence="13" type="ORF">GM668_24260</name>
</gene>
<evidence type="ECO:0000259" key="12">
    <source>
        <dbReference type="Pfam" id="PF07885"/>
    </source>
</evidence>
<dbReference type="InterPro" id="IPR013099">
    <property type="entry name" value="K_chnl_dom"/>
</dbReference>
<keyword evidence="7 11" id="KW-1133">Transmembrane helix</keyword>
<dbReference type="EMBL" id="WNLA01000021">
    <property type="protein sequence ID" value="MTW05195.1"/>
    <property type="molecule type" value="Genomic_DNA"/>
</dbReference>
<evidence type="ECO:0000256" key="3">
    <source>
        <dbReference type="ARBA" id="ARBA00022538"/>
    </source>
</evidence>
<evidence type="ECO:0000256" key="9">
    <source>
        <dbReference type="ARBA" id="ARBA00023136"/>
    </source>
</evidence>
<sequence>MVTLAVGYVGPHSLAPMCGVSLAMLVIAGGGFYWLEPQVHSFADGLWLAFTTGATVGFGDIVPSTPASKVFAVFIVLLGYALLSLVTASIAALFVGEDEKLIRRELHADMRLLLREIGSLRAEIAELRRAPADPPVES</sequence>
<feature type="transmembrane region" description="Helical" evidence="11">
    <location>
        <begin position="14"/>
        <end position="35"/>
    </location>
</feature>
<dbReference type="Proteomes" id="UP000484015">
    <property type="component" value="Unassembled WGS sequence"/>
</dbReference>
<keyword evidence="4 11" id="KW-0812">Transmembrane</keyword>
<feature type="domain" description="Potassium channel" evidence="12">
    <location>
        <begin position="22"/>
        <end position="94"/>
    </location>
</feature>
<dbReference type="AlphaFoldDB" id="A0A6L6Q6G9"/>
<dbReference type="PANTHER" id="PTHR10027:SF10">
    <property type="entry name" value="SLOWPOKE 2, ISOFORM D"/>
    <property type="match status" value="1"/>
</dbReference>
<evidence type="ECO:0000313" key="13">
    <source>
        <dbReference type="EMBL" id="MTW05195.1"/>
    </source>
</evidence>
<keyword evidence="10 13" id="KW-0407">Ion channel</keyword>
<keyword evidence="2" id="KW-0813">Transport</keyword>
<evidence type="ECO:0000256" key="1">
    <source>
        <dbReference type="ARBA" id="ARBA00004141"/>
    </source>
</evidence>
<evidence type="ECO:0000313" key="14">
    <source>
        <dbReference type="Proteomes" id="UP000484015"/>
    </source>
</evidence>
<protein>
    <submittedName>
        <fullName evidence="13">Two pore domain potassium channel family protein</fullName>
    </submittedName>
</protein>
<proteinExistence type="predicted"/>
<comment type="caution">
    <text evidence="13">The sequence shown here is derived from an EMBL/GenBank/DDBJ whole genome shotgun (WGS) entry which is preliminary data.</text>
</comment>
<dbReference type="Pfam" id="PF07885">
    <property type="entry name" value="Ion_trans_2"/>
    <property type="match status" value="1"/>
</dbReference>
<keyword evidence="3" id="KW-0633">Potassium transport</keyword>
<name>A0A6L6Q6G9_9BURK</name>
<evidence type="ECO:0000256" key="8">
    <source>
        <dbReference type="ARBA" id="ARBA00023065"/>
    </source>
</evidence>
<keyword evidence="6" id="KW-0630">Potassium</keyword>
<keyword evidence="9 11" id="KW-0472">Membrane</keyword>
<dbReference type="GO" id="GO:0005267">
    <property type="term" value="F:potassium channel activity"/>
    <property type="evidence" value="ECO:0007669"/>
    <property type="project" value="UniProtKB-KW"/>
</dbReference>